<evidence type="ECO:0000259" key="2">
    <source>
        <dbReference type="Pfam" id="PF14021"/>
    </source>
</evidence>
<dbReference type="PANTHER" id="PTHR42059:SF1">
    <property type="entry name" value="TNT DOMAIN-CONTAINING PROTEIN"/>
    <property type="match status" value="1"/>
</dbReference>
<keyword evidence="4" id="KW-1185">Reference proteome</keyword>
<organism evidence="3 4">
    <name type="scientific">Pleomassaria siparia CBS 279.74</name>
    <dbReference type="NCBI Taxonomy" id="1314801"/>
    <lineage>
        <taxon>Eukaryota</taxon>
        <taxon>Fungi</taxon>
        <taxon>Dikarya</taxon>
        <taxon>Ascomycota</taxon>
        <taxon>Pezizomycotina</taxon>
        <taxon>Dothideomycetes</taxon>
        <taxon>Pleosporomycetidae</taxon>
        <taxon>Pleosporales</taxon>
        <taxon>Pleomassariaceae</taxon>
        <taxon>Pleomassaria</taxon>
    </lineage>
</organism>
<dbReference type="AlphaFoldDB" id="A0A6G1K6C3"/>
<feature type="domain" description="TNT" evidence="2">
    <location>
        <begin position="153"/>
        <end position="248"/>
    </location>
</feature>
<accession>A0A6G1K6C3</accession>
<dbReference type="Pfam" id="PF14021">
    <property type="entry name" value="TNT"/>
    <property type="match status" value="1"/>
</dbReference>
<sequence>MKFTILSTSVLLVVEAIAAPVVNNSPVWTPGANVEKDYDLGNLTLPPGYQLDRDLRNITRCGPSYCARTVDSGDPWYVCGDNRLGPVILPSCLPLSTFVGQGSTYRRFGGLCPGEFLAKWTQFAPAGQGWFLYPYTDGFANNTAGDAIRGDLTLTPGMLVDRFGGTPGSFVAPGYSPYAQRALPPANLDFDARNASQVPYNYHLYEIRKPTVVAAGPVAPWFGRPGYGTQFELSTSVRQLLEDGAFVEIQGWASD</sequence>
<feature type="chain" id="PRO_5026145090" description="TNT domain-containing protein" evidence="1">
    <location>
        <begin position="19"/>
        <end position="255"/>
    </location>
</feature>
<evidence type="ECO:0000313" key="3">
    <source>
        <dbReference type="EMBL" id="KAF2708358.1"/>
    </source>
</evidence>
<name>A0A6G1K6C3_9PLEO</name>
<dbReference type="InterPro" id="IPR053024">
    <property type="entry name" value="Fungal_surface_NADase"/>
</dbReference>
<dbReference type="Proteomes" id="UP000799428">
    <property type="component" value="Unassembled WGS sequence"/>
</dbReference>
<feature type="signal peptide" evidence="1">
    <location>
        <begin position="1"/>
        <end position="18"/>
    </location>
</feature>
<proteinExistence type="predicted"/>
<keyword evidence="1" id="KW-0732">Signal</keyword>
<dbReference type="OrthoDB" id="2923349at2759"/>
<dbReference type="GO" id="GO:0050135">
    <property type="term" value="F:NADP+ nucleosidase activity"/>
    <property type="evidence" value="ECO:0007669"/>
    <property type="project" value="InterPro"/>
</dbReference>
<evidence type="ECO:0000313" key="4">
    <source>
        <dbReference type="Proteomes" id="UP000799428"/>
    </source>
</evidence>
<reference evidence="3" key="1">
    <citation type="journal article" date="2020" name="Stud. Mycol.">
        <title>101 Dothideomycetes genomes: a test case for predicting lifestyles and emergence of pathogens.</title>
        <authorList>
            <person name="Haridas S."/>
            <person name="Albert R."/>
            <person name="Binder M."/>
            <person name="Bloem J."/>
            <person name="Labutti K."/>
            <person name="Salamov A."/>
            <person name="Andreopoulos B."/>
            <person name="Baker S."/>
            <person name="Barry K."/>
            <person name="Bills G."/>
            <person name="Bluhm B."/>
            <person name="Cannon C."/>
            <person name="Castanera R."/>
            <person name="Culley D."/>
            <person name="Daum C."/>
            <person name="Ezra D."/>
            <person name="Gonzalez J."/>
            <person name="Henrissat B."/>
            <person name="Kuo A."/>
            <person name="Liang C."/>
            <person name="Lipzen A."/>
            <person name="Lutzoni F."/>
            <person name="Magnuson J."/>
            <person name="Mondo S."/>
            <person name="Nolan M."/>
            <person name="Ohm R."/>
            <person name="Pangilinan J."/>
            <person name="Park H.-J."/>
            <person name="Ramirez L."/>
            <person name="Alfaro M."/>
            <person name="Sun H."/>
            <person name="Tritt A."/>
            <person name="Yoshinaga Y."/>
            <person name="Zwiers L.-H."/>
            <person name="Turgeon B."/>
            <person name="Goodwin S."/>
            <person name="Spatafora J."/>
            <person name="Crous P."/>
            <person name="Grigoriev I."/>
        </authorList>
    </citation>
    <scope>NUCLEOTIDE SEQUENCE</scope>
    <source>
        <strain evidence="3">CBS 279.74</strain>
    </source>
</reference>
<dbReference type="PANTHER" id="PTHR42059">
    <property type="entry name" value="TNT DOMAIN-CONTAINING PROTEIN"/>
    <property type="match status" value="1"/>
</dbReference>
<dbReference type="InterPro" id="IPR025331">
    <property type="entry name" value="TNT"/>
</dbReference>
<evidence type="ECO:0000256" key="1">
    <source>
        <dbReference type="SAM" id="SignalP"/>
    </source>
</evidence>
<protein>
    <recommendedName>
        <fullName evidence="2">TNT domain-containing protein</fullName>
    </recommendedName>
</protein>
<gene>
    <name evidence="3" type="ORF">K504DRAFT_456374</name>
</gene>
<dbReference type="EMBL" id="MU005772">
    <property type="protein sequence ID" value="KAF2708358.1"/>
    <property type="molecule type" value="Genomic_DNA"/>
</dbReference>